<sequence length="74" mass="8287">MNAEVTRRGFLDMQVCVPRDWTDDQVLAFAEQENPCGTADGWHIRRQGDEALAGCAERVQCESHADNVHVMLDA</sequence>
<protein>
    <submittedName>
        <fullName evidence="1">Uncharacterized protein</fullName>
    </submittedName>
</protein>
<accession>A0A839EY53</accession>
<gene>
    <name evidence="1" type="ORF">FHW12_000309</name>
</gene>
<reference evidence="1 2" key="1">
    <citation type="submission" date="2020-07" db="EMBL/GenBank/DDBJ databases">
        <title>Genomic Encyclopedia of Type Strains, Phase IV (KMG-V): Genome sequencing to study the core and pangenomes of soil and plant-associated prokaryotes.</title>
        <authorList>
            <person name="Whitman W."/>
        </authorList>
    </citation>
    <scope>NUCLEOTIDE SEQUENCE [LARGE SCALE GENOMIC DNA]</scope>
    <source>
        <strain evidence="1 2">RH2WT43</strain>
    </source>
</reference>
<comment type="caution">
    <text evidence="1">The sequence shown here is derived from an EMBL/GenBank/DDBJ whole genome shotgun (WGS) entry which is preliminary data.</text>
</comment>
<name>A0A839EY53_9GAMM</name>
<organism evidence="1 2">
    <name type="scientific">Dokdonella fugitiva</name>
    <dbReference type="NCBI Taxonomy" id="328517"/>
    <lineage>
        <taxon>Bacteria</taxon>
        <taxon>Pseudomonadati</taxon>
        <taxon>Pseudomonadota</taxon>
        <taxon>Gammaproteobacteria</taxon>
        <taxon>Lysobacterales</taxon>
        <taxon>Rhodanobacteraceae</taxon>
        <taxon>Dokdonella</taxon>
    </lineage>
</organism>
<dbReference type="EMBL" id="JACGXL010000001">
    <property type="protein sequence ID" value="MBA8886118.1"/>
    <property type="molecule type" value="Genomic_DNA"/>
</dbReference>
<evidence type="ECO:0000313" key="2">
    <source>
        <dbReference type="Proteomes" id="UP000550401"/>
    </source>
</evidence>
<dbReference type="Proteomes" id="UP000550401">
    <property type="component" value="Unassembled WGS sequence"/>
</dbReference>
<evidence type="ECO:0000313" key="1">
    <source>
        <dbReference type="EMBL" id="MBA8886118.1"/>
    </source>
</evidence>
<dbReference type="RefSeq" id="WP_182529228.1">
    <property type="nucleotide sequence ID" value="NZ_JACGXL010000001.1"/>
</dbReference>
<keyword evidence="2" id="KW-1185">Reference proteome</keyword>
<proteinExistence type="predicted"/>
<dbReference type="AlphaFoldDB" id="A0A839EY53"/>